<dbReference type="Pfam" id="PF07542">
    <property type="entry name" value="ATP12"/>
    <property type="match status" value="1"/>
</dbReference>
<keyword evidence="2" id="KW-0809">Transit peptide</keyword>
<evidence type="ECO:0000313" key="5">
    <source>
        <dbReference type="Proteomes" id="UP000575068"/>
    </source>
</evidence>
<keyword evidence="3" id="KW-0143">Chaperone</keyword>
<dbReference type="SUPFAM" id="SSF160909">
    <property type="entry name" value="ATP12-like"/>
    <property type="match status" value="1"/>
</dbReference>
<dbReference type="InterPro" id="IPR011419">
    <property type="entry name" value="ATP12_ATP_synth-F1-assembly"/>
</dbReference>
<dbReference type="GO" id="GO:0043461">
    <property type="term" value="P:proton-transporting ATP synthase complex assembly"/>
    <property type="evidence" value="ECO:0007669"/>
    <property type="project" value="InterPro"/>
</dbReference>
<accession>A0A840HQI9</accession>
<dbReference type="InterPro" id="IPR042272">
    <property type="entry name" value="ATP12_ATP_synth-F1-assembly_N"/>
</dbReference>
<reference evidence="4 5" key="1">
    <citation type="submission" date="2020-08" db="EMBL/GenBank/DDBJ databases">
        <title>Genomic Encyclopedia of Type Strains, Phase IV (KMG-IV): sequencing the most valuable type-strain genomes for metagenomic binning, comparative biology and taxonomic classification.</title>
        <authorList>
            <person name="Goeker M."/>
        </authorList>
    </citation>
    <scope>NUCLEOTIDE SEQUENCE [LARGE SCALE GENOMIC DNA]</scope>
    <source>
        <strain evidence="4 5">DSM 7465</strain>
    </source>
</reference>
<gene>
    <name evidence="4" type="ORF">HNQ99_000620</name>
</gene>
<name>A0A840HQI9_9SPHN</name>
<dbReference type="Gene3D" id="3.30.2180.10">
    <property type="entry name" value="ATP12-like"/>
    <property type="match status" value="1"/>
</dbReference>
<comment type="caution">
    <text evidence="4">The sequence shown here is derived from an EMBL/GenBank/DDBJ whole genome shotgun (WGS) entry which is preliminary data.</text>
</comment>
<dbReference type="Proteomes" id="UP000575068">
    <property type="component" value="Unassembled WGS sequence"/>
</dbReference>
<evidence type="ECO:0000256" key="3">
    <source>
        <dbReference type="ARBA" id="ARBA00023186"/>
    </source>
</evidence>
<evidence type="ECO:0000256" key="1">
    <source>
        <dbReference type="ARBA" id="ARBA00008231"/>
    </source>
</evidence>
<dbReference type="PANTHER" id="PTHR21013:SF10">
    <property type="entry name" value="ATP SYNTHASE MITOCHONDRIAL F1 COMPLEX ASSEMBLY FACTOR 2"/>
    <property type="match status" value="1"/>
</dbReference>
<dbReference type="AlphaFoldDB" id="A0A840HQI9"/>
<dbReference type="InterPro" id="IPR023335">
    <property type="entry name" value="ATP12_ortho_dom_sf"/>
</dbReference>
<dbReference type="RefSeq" id="WP_184474184.1">
    <property type="nucleotide sequence ID" value="NZ_JACHOV010000002.1"/>
</dbReference>
<organism evidence="4 5">
    <name type="scientific">Rhizorhapis suberifaciens</name>
    <name type="common">corky root of lettuce</name>
    <dbReference type="NCBI Taxonomy" id="13656"/>
    <lineage>
        <taxon>Bacteria</taxon>
        <taxon>Pseudomonadati</taxon>
        <taxon>Pseudomonadota</taxon>
        <taxon>Alphaproteobacteria</taxon>
        <taxon>Sphingomonadales</taxon>
        <taxon>Sphingomonadaceae</taxon>
        <taxon>Rhizorhapis</taxon>
    </lineage>
</organism>
<protein>
    <submittedName>
        <fullName evidence="4">Chaperone required for assembly of F1-ATPase</fullName>
    </submittedName>
</protein>
<sequence length="230" mass="24946">MKRFYKEAEAVADEGGYGIRLDGRPVRTPGRAPLMAPTAGLAERIAREWAEQGEEIDPRAMRFTGLANAAIDRVAPDHAAFSAGIAAYGESDLLCYRAAEPPPLVERQSAIWDPLLDWAFHRYDVHFTIVTGIMHQPQPEATLDRLRAAVSSHSSFLLAGLSPIVSLTGSLVAGLALLEGAADAGAIWDAAQLDELWQAEMWGEDALAAQIRAQKRAEYDDCVTFCALAQ</sequence>
<dbReference type="Gene3D" id="1.10.3580.10">
    <property type="entry name" value="ATP12 ATPase"/>
    <property type="match status" value="1"/>
</dbReference>
<dbReference type="PANTHER" id="PTHR21013">
    <property type="entry name" value="ATP SYNTHASE MITOCHONDRIAL F1 COMPLEX ASSEMBLY FACTOR 2/ATP12 PROTEIN, MITOCHONDRIAL PRECURSOR"/>
    <property type="match status" value="1"/>
</dbReference>
<proteinExistence type="inferred from homology"/>
<evidence type="ECO:0000313" key="4">
    <source>
        <dbReference type="EMBL" id="MBB4640332.1"/>
    </source>
</evidence>
<dbReference type="EMBL" id="JACHOV010000002">
    <property type="protein sequence ID" value="MBB4640332.1"/>
    <property type="molecule type" value="Genomic_DNA"/>
</dbReference>
<evidence type="ECO:0000256" key="2">
    <source>
        <dbReference type="ARBA" id="ARBA00022946"/>
    </source>
</evidence>
<keyword evidence="5" id="KW-1185">Reference proteome</keyword>
<comment type="similarity">
    <text evidence="1">Belongs to the ATP12 family.</text>
</comment>